<evidence type="ECO:0000256" key="5">
    <source>
        <dbReference type="ARBA" id="ARBA00022842"/>
    </source>
</evidence>
<dbReference type="Gene3D" id="1.10.357.20">
    <property type="entry name" value="SLC41 divalent cation transporters, integral membrane domain"/>
    <property type="match status" value="1"/>
</dbReference>
<dbReference type="Pfam" id="PF03448">
    <property type="entry name" value="MgtE_N"/>
    <property type="match status" value="1"/>
</dbReference>
<gene>
    <name evidence="11" type="ORF">SAMN05216198_2190</name>
</gene>
<dbReference type="SUPFAM" id="SSF158791">
    <property type="entry name" value="MgtE N-terminal domain-like"/>
    <property type="match status" value="1"/>
</dbReference>
<evidence type="ECO:0000259" key="10">
    <source>
        <dbReference type="PROSITE" id="PS51371"/>
    </source>
</evidence>
<organism evidence="11 12">
    <name type="scientific">Halopseudomonas litoralis</name>
    <dbReference type="NCBI Taxonomy" id="797277"/>
    <lineage>
        <taxon>Bacteria</taxon>
        <taxon>Pseudomonadati</taxon>
        <taxon>Pseudomonadota</taxon>
        <taxon>Gammaproteobacteria</taxon>
        <taxon>Pseudomonadales</taxon>
        <taxon>Pseudomonadaceae</taxon>
        <taxon>Halopseudomonas</taxon>
    </lineage>
</organism>
<protein>
    <recommendedName>
        <fullName evidence="9">Magnesium transporter MgtE</fullName>
    </recommendedName>
</protein>
<dbReference type="PANTHER" id="PTHR43773">
    <property type="entry name" value="MAGNESIUM TRANSPORTER MGTE"/>
    <property type="match status" value="1"/>
</dbReference>
<evidence type="ECO:0000256" key="7">
    <source>
        <dbReference type="ARBA" id="ARBA00023136"/>
    </source>
</evidence>
<dbReference type="Pfam" id="PF00571">
    <property type="entry name" value="CBS"/>
    <property type="match status" value="2"/>
</dbReference>
<keyword evidence="6 9" id="KW-1133">Transmembrane helix</keyword>
<keyword evidence="7 9" id="KW-0472">Membrane</keyword>
<comment type="function">
    <text evidence="9">Acts as a magnesium transporter.</text>
</comment>
<comment type="subcellular location">
    <subcellularLocation>
        <location evidence="9">Cell membrane</location>
        <topology evidence="9">Multi-pass membrane protein</topology>
    </subcellularLocation>
    <subcellularLocation>
        <location evidence="1">Membrane</location>
        <topology evidence="1">Multi-pass membrane protein</topology>
    </subcellularLocation>
</comment>
<dbReference type="InterPro" id="IPR006669">
    <property type="entry name" value="MgtE_transporter"/>
</dbReference>
<evidence type="ECO:0000256" key="1">
    <source>
        <dbReference type="ARBA" id="ARBA00004141"/>
    </source>
</evidence>
<evidence type="ECO:0000256" key="6">
    <source>
        <dbReference type="ARBA" id="ARBA00022989"/>
    </source>
</evidence>
<dbReference type="EMBL" id="LT629748">
    <property type="protein sequence ID" value="SDS54632.1"/>
    <property type="molecule type" value="Genomic_DNA"/>
</dbReference>
<dbReference type="InterPro" id="IPR036739">
    <property type="entry name" value="SLC41_membr_dom_sf"/>
</dbReference>
<evidence type="ECO:0000256" key="4">
    <source>
        <dbReference type="ARBA" id="ARBA00022692"/>
    </source>
</evidence>
<dbReference type="InterPro" id="IPR038076">
    <property type="entry name" value="MgtE_N_sf"/>
</dbReference>
<comment type="similarity">
    <text evidence="2 9">Belongs to the SLC41A transporter family.</text>
</comment>
<accession>A0A1H1T333</accession>
<evidence type="ECO:0000313" key="12">
    <source>
        <dbReference type="Proteomes" id="UP000243426"/>
    </source>
</evidence>
<keyword evidence="4 9" id="KW-0812">Transmembrane</keyword>
<dbReference type="InterPro" id="IPR046342">
    <property type="entry name" value="CBS_dom_sf"/>
</dbReference>
<dbReference type="GO" id="GO:0005886">
    <property type="term" value="C:plasma membrane"/>
    <property type="evidence" value="ECO:0007669"/>
    <property type="project" value="UniProtKB-SubCell"/>
</dbReference>
<sequence length="469" mass="51526">MSELNRKSPERLQDRVEQVLQLLHQGDSDKEELLETFLQQQNQAELQRLLVELHPADVAHILESLPLDERLAVWQLVRFDRDGEILLEVSDAVRETLIADMDNQEIIAAANLLDADELADLAPDLPRDVVRDLMDLLDAQQRERVRSALSYDEDQVGALMDFDMVTIRDDVTLEVVSRYLRRFDMLPDHTDKLFVVDNDGRLQGVLPVKKLLVSSPDAVVAEVMAADPVIFDPQTPASEAAQAFERYDLVTAPVVDEGGVLRGRLTVDDVLDYIRQESETDALNSAGLREEEDIFASVWKSVRNRWAWLAVNLCTALIASRVIGLFEGAIEQLVALAALMPIVAGIGGNSGNQTITMIVRGIATGQVQVAHGRRLLRKETGVAMINGVCWGLVLAVIAFILYGSVALSVVLMAAMFLNMLLAALMGVIIPLVRLRTGGDPALGSSVLITAITDSGGFFIFLGLATLFLL</sequence>
<evidence type="ECO:0000256" key="9">
    <source>
        <dbReference type="RuleBase" id="RU362011"/>
    </source>
</evidence>
<dbReference type="CDD" id="cd04606">
    <property type="entry name" value="CBS_pair_Mg_transporter"/>
    <property type="match status" value="1"/>
</dbReference>
<evidence type="ECO:0000256" key="2">
    <source>
        <dbReference type="ARBA" id="ARBA00009749"/>
    </source>
</evidence>
<evidence type="ECO:0000256" key="8">
    <source>
        <dbReference type="PROSITE-ProRule" id="PRU00703"/>
    </source>
</evidence>
<dbReference type="InterPro" id="IPR006667">
    <property type="entry name" value="SLC41_membr_dom"/>
</dbReference>
<feature type="transmembrane region" description="Helical" evidence="9">
    <location>
        <begin position="383"/>
        <end position="403"/>
    </location>
</feature>
<keyword evidence="5 9" id="KW-0460">Magnesium</keyword>
<dbReference type="STRING" id="797277.SAMN05216198_2190"/>
<name>A0A1H1T333_9GAMM</name>
<keyword evidence="9" id="KW-1003">Cell membrane</keyword>
<feature type="transmembrane region" description="Helical" evidence="9">
    <location>
        <begin position="446"/>
        <end position="468"/>
    </location>
</feature>
<feature type="domain" description="CBS" evidence="10">
    <location>
        <begin position="224"/>
        <end position="280"/>
    </location>
</feature>
<dbReference type="SMART" id="SM00924">
    <property type="entry name" value="MgtE_N"/>
    <property type="match status" value="1"/>
</dbReference>
<comment type="subunit">
    <text evidence="9">Homodimer.</text>
</comment>
<dbReference type="GO" id="GO:0015095">
    <property type="term" value="F:magnesium ion transmembrane transporter activity"/>
    <property type="evidence" value="ECO:0007669"/>
    <property type="project" value="UniProtKB-UniRule"/>
</dbReference>
<dbReference type="FunFam" id="3.10.580.10:FF:000025">
    <property type="entry name" value="Magnesium transporter MgtE"/>
    <property type="match status" value="1"/>
</dbReference>
<dbReference type="Pfam" id="PF01769">
    <property type="entry name" value="MgtE"/>
    <property type="match status" value="1"/>
</dbReference>
<evidence type="ECO:0000256" key="3">
    <source>
        <dbReference type="ARBA" id="ARBA00022448"/>
    </source>
</evidence>
<keyword evidence="3 9" id="KW-0813">Transport</keyword>
<dbReference type="Gene3D" id="3.10.580.10">
    <property type="entry name" value="CBS-domain"/>
    <property type="match status" value="1"/>
</dbReference>
<dbReference type="SUPFAM" id="SSF54631">
    <property type="entry name" value="CBS-domain pair"/>
    <property type="match status" value="1"/>
</dbReference>
<dbReference type="SMART" id="SM00116">
    <property type="entry name" value="CBS"/>
    <property type="match status" value="2"/>
</dbReference>
<dbReference type="PROSITE" id="PS51371">
    <property type="entry name" value="CBS"/>
    <property type="match status" value="2"/>
</dbReference>
<evidence type="ECO:0000313" key="11">
    <source>
        <dbReference type="EMBL" id="SDS54632.1"/>
    </source>
</evidence>
<dbReference type="OrthoDB" id="9790355at2"/>
<comment type="caution">
    <text evidence="9">Lacks conserved residue(s) required for the propagation of feature annotation.</text>
</comment>
<reference evidence="12" key="1">
    <citation type="submission" date="2016-10" db="EMBL/GenBank/DDBJ databases">
        <authorList>
            <person name="Varghese N."/>
            <person name="Submissions S."/>
        </authorList>
    </citation>
    <scope>NUCLEOTIDE SEQUENCE [LARGE SCALE GENOMIC DNA]</scope>
    <source>
        <strain evidence="12">2SM5</strain>
    </source>
</reference>
<keyword evidence="12" id="KW-1185">Reference proteome</keyword>
<dbReference type="InterPro" id="IPR000644">
    <property type="entry name" value="CBS_dom"/>
</dbReference>
<proteinExistence type="inferred from homology"/>
<feature type="transmembrane region" description="Helical" evidence="9">
    <location>
        <begin position="409"/>
        <end position="434"/>
    </location>
</feature>
<keyword evidence="8" id="KW-0129">CBS domain</keyword>
<dbReference type="GO" id="GO:0046872">
    <property type="term" value="F:metal ion binding"/>
    <property type="evidence" value="ECO:0007669"/>
    <property type="project" value="UniProtKB-KW"/>
</dbReference>
<dbReference type="RefSeq" id="WP_090273337.1">
    <property type="nucleotide sequence ID" value="NZ_LT629748.1"/>
</dbReference>
<dbReference type="Gene3D" id="1.25.60.10">
    <property type="entry name" value="MgtE N-terminal domain-like"/>
    <property type="match status" value="1"/>
</dbReference>
<feature type="domain" description="CBS" evidence="10">
    <location>
        <begin position="160"/>
        <end position="222"/>
    </location>
</feature>
<dbReference type="AlphaFoldDB" id="A0A1H1T333"/>
<keyword evidence="9" id="KW-0479">Metal-binding</keyword>
<dbReference type="Proteomes" id="UP000243426">
    <property type="component" value="Chromosome I"/>
</dbReference>
<dbReference type="InterPro" id="IPR006668">
    <property type="entry name" value="Mg_transptr_MgtE_intracell_dom"/>
</dbReference>
<dbReference type="PANTHER" id="PTHR43773:SF1">
    <property type="entry name" value="MAGNESIUM TRANSPORTER MGTE"/>
    <property type="match status" value="1"/>
</dbReference>
<dbReference type="NCBIfam" id="TIGR00400">
    <property type="entry name" value="mgtE"/>
    <property type="match status" value="1"/>
</dbReference>
<dbReference type="SUPFAM" id="SSF161093">
    <property type="entry name" value="MgtE membrane domain-like"/>
    <property type="match status" value="1"/>
</dbReference>